<dbReference type="AlphaFoldDB" id="T2JVJ6"/>
<protein>
    <submittedName>
        <fullName evidence="1">Uncharacterized protein</fullName>
    </submittedName>
</protein>
<organism evidence="1 2">
    <name type="scientific">Crocosphaera watsonii WH 0402</name>
    <dbReference type="NCBI Taxonomy" id="1284629"/>
    <lineage>
        <taxon>Bacteria</taxon>
        <taxon>Bacillati</taxon>
        <taxon>Cyanobacteriota</taxon>
        <taxon>Cyanophyceae</taxon>
        <taxon>Oscillatoriophycideae</taxon>
        <taxon>Chroococcales</taxon>
        <taxon>Aphanothecaceae</taxon>
        <taxon>Crocosphaera</taxon>
    </lineage>
</organism>
<reference evidence="1 2" key="1">
    <citation type="submission" date="2013-01" db="EMBL/GenBank/DDBJ databases">
        <authorList>
            <person name="Bench S."/>
        </authorList>
    </citation>
    <scope>NUCLEOTIDE SEQUENCE [LARGE SCALE GENOMIC DNA]</scope>
    <source>
        <strain evidence="1 2">WH 0402</strain>
    </source>
</reference>
<sequence>MYFKMIALKKTINSYVKKDKDGENLTIFLSIFPRQKISRY</sequence>
<evidence type="ECO:0000313" key="2">
    <source>
        <dbReference type="Proteomes" id="UP000018130"/>
    </source>
</evidence>
<dbReference type="Proteomes" id="UP000018130">
    <property type="component" value="Unassembled WGS sequence"/>
</dbReference>
<gene>
    <name evidence="1" type="ORF">CWATWH0402_418</name>
</gene>
<comment type="caution">
    <text evidence="1">The sequence shown here is derived from an EMBL/GenBank/DDBJ whole genome shotgun (WGS) entry which is preliminary data.</text>
</comment>
<evidence type="ECO:0000313" key="1">
    <source>
        <dbReference type="EMBL" id="CCQ69041.1"/>
    </source>
</evidence>
<name>T2JVJ6_CROWT</name>
<accession>T2JVJ6</accession>
<reference evidence="1 2" key="2">
    <citation type="submission" date="2013-09" db="EMBL/GenBank/DDBJ databases">
        <title>Whole genome comparison of six Crocosphaera watsonii strains with differing phenotypes.</title>
        <authorList>
            <person name="Bench S.R."/>
            <person name="Heller P."/>
            <person name="Frank I."/>
            <person name="Arciniega M."/>
            <person name="Shilova I.N."/>
            <person name="Zehr J.P."/>
        </authorList>
    </citation>
    <scope>NUCLEOTIDE SEQUENCE [LARGE SCALE GENOMIC DNA]</scope>
    <source>
        <strain evidence="1 2">WH 0402</strain>
    </source>
</reference>
<dbReference type="EMBL" id="CAQN01000888">
    <property type="protein sequence ID" value="CCQ69041.1"/>
    <property type="molecule type" value="Genomic_DNA"/>
</dbReference>
<proteinExistence type="predicted"/>